<gene>
    <name evidence="3" type="ORF">JHC10_01410</name>
    <name evidence="4" type="ORF">JHC11_12130</name>
</gene>
<dbReference type="Proteomes" id="UP000621390">
    <property type="component" value="Unassembled WGS sequence"/>
</dbReference>
<keyword evidence="2" id="KW-0472">Membrane</keyword>
<evidence type="ECO:0000313" key="4">
    <source>
        <dbReference type="EMBL" id="MBJ7316733.1"/>
    </source>
</evidence>
<dbReference type="RefSeq" id="WP_199493521.1">
    <property type="nucleotide sequence ID" value="NZ_JAEMOP010000009.1"/>
</dbReference>
<dbReference type="InterPro" id="IPR045584">
    <property type="entry name" value="Pilin-like"/>
</dbReference>
<proteinExistence type="predicted"/>
<accession>A0A8I1G6F1</accession>
<keyword evidence="2" id="KW-0812">Transmembrane</keyword>
<evidence type="ECO:0000313" key="6">
    <source>
        <dbReference type="Proteomes" id="UP000655994"/>
    </source>
</evidence>
<dbReference type="InterPro" id="IPR000983">
    <property type="entry name" value="Bac_GSPG_pilin"/>
</dbReference>
<keyword evidence="6" id="KW-1185">Reference proteome</keyword>
<dbReference type="InterPro" id="IPR012902">
    <property type="entry name" value="N_methyl_site"/>
</dbReference>
<dbReference type="Pfam" id="PF07963">
    <property type="entry name" value="N_methyl"/>
    <property type="match status" value="1"/>
</dbReference>
<dbReference type="NCBIfam" id="TIGR02532">
    <property type="entry name" value="IV_pilin_GFxxxE"/>
    <property type="match status" value="1"/>
</dbReference>
<dbReference type="GO" id="GO:0015628">
    <property type="term" value="P:protein secretion by the type II secretion system"/>
    <property type="evidence" value="ECO:0007669"/>
    <property type="project" value="InterPro"/>
</dbReference>
<dbReference type="GO" id="GO:0015627">
    <property type="term" value="C:type II protein secretion system complex"/>
    <property type="evidence" value="ECO:0007669"/>
    <property type="project" value="InterPro"/>
</dbReference>
<dbReference type="Proteomes" id="UP000655994">
    <property type="component" value="Unassembled WGS sequence"/>
</dbReference>
<dbReference type="EMBL" id="JAEMOS010000002">
    <property type="protein sequence ID" value="MBJ7265593.1"/>
    <property type="molecule type" value="Genomic_DNA"/>
</dbReference>
<organism evidence="4 5">
    <name type="scientific">Idiomarina abyssalis</name>
    <dbReference type="NCBI Taxonomy" id="86102"/>
    <lineage>
        <taxon>Bacteria</taxon>
        <taxon>Pseudomonadati</taxon>
        <taxon>Pseudomonadota</taxon>
        <taxon>Gammaproteobacteria</taxon>
        <taxon>Alteromonadales</taxon>
        <taxon>Idiomarinaceae</taxon>
        <taxon>Idiomarina</taxon>
    </lineage>
</organism>
<comment type="caution">
    <text evidence="4">The sequence shown here is derived from an EMBL/GenBank/DDBJ whole genome shotgun (WGS) entry which is preliminary data.</text>
</comment>
<reference evidence="4 6" key="1">
    <citation type="submission" date="2020-09" db="EMBL/GenBank/DDBJ databases">
        <title>Draft Genomes of Bacterial Isolates from North Pond Shallow Sediments.</title>
        <authorList>
            <person name="Kiel Reese B."/>
            <person name="Mullis M."/>
            <person name="Weisend R.E."/>
        </authorList>
    </citation>
    <scope>NUCLEOTIDE SEQUENCE</scope>
    <source>
        <strain evidence="4">KJE-2</strain>
        <strain evidence="3 6">KJE-3</strain>
    </source>
</reference>
<protein>
    <submittedName>
        <fullName evidence="4">Prepilin-type N-terminal cleavage/methylation domain-containing protein</fullName>
    </submittedName>
</protein>
<feature type="transmembrane region" description="Helical" evidence="2">
    <location>
        <begin position="12"/>
        <end position="34"/>
    </location>
</feature>
<sequence>MTRRRNEKGFTIVELMVVVGVLGVMAASAVPAYIEHKKSQQVEDTKSDIELIQQAVYGYYRDNHTFPPNMQALASLGYYTGTQTSPYGTQYAVNVDPGGQFTRIQFDTPAGVNTQRIAKNFAQSSFTQSNVSVATGRPTREAVANTFIHRDEKPGCPECNQMETTLDMNGNDLENVRELNAETVQAVNVDTENLTTEIMTVNERLNIGAGSLVATTDGFDISASSVNFSGDMSINGDIESANGDLTNFNRIEATDIQATSVSSDELYAQTGQIDSFTSTDATITNLTGDSLDYATGDFTDLTTVSLTADSATISTLQGDSLNYNTGNFNSFTTENLTATSGSVSSLSGSSLNYTTGTFGSLSTNSLNAGSGYIGAVAGASMNYTTGDIDELSSVSGTFSTIQGDSGNFGNIDVSGTTSTSNLNVSDTLTSQTGDFVTVDANNLVASNASFDSYSADTVTFGQLTVDGTLSANTANVSGKTTTSTLTADNSSLGTASAASMNVSGKASASSFDVSGNGDFNSLSFGSASGGSIDVNSFRSGSAQFSSGLNVGGNLNTSNAYSSKSSINQNWSLIQSYISQWNACKAADGCK</sequence>
<evidence type="ECO:0000313" key="3">
    <source>
        <dbReference type="EMBL" id="MBJ7265593.1"/>
    </source>
</evidence>
<dbReference type="AlphaFoldDB" id="A0A8I1G6F1"/>
<dbReference type="Gene3D" id="3.30.700.10">
    <property type="entry name" value="Glycoprotein, Type 4 Pilin"/>
    <property type="match status" value="1"/>
</dbReference>
<evidence type="ECO:0000256" key="1">
    <source>
        <dbReference type="ARBA" id="ARBA00022481"/>
    </source>
</evidence>
<keyword evidence="2" id="KW-1133">Transmembrane helix</keyword>
<dbReference type="PRINTS" id="PR00813">
    <property type="entry name" value="BCTERIALGSPG"/>
</dbReference>
<evidence type="ECO:0000256" key="2">
    <source>
        <dbReference type="SAM" id="Phobius"/>
    </source>
</evidence>
<name>A0A8I1G6F1_9GAMM</name>
<dbReference type="EMBL" id="JAEMOP010000009">
    <property type="protein sequence ID" value="MBJ7316733.1"/>
    <property type="molecule type" value="Genomic_DNA"/>
</dbReference>
<keyword evidence="1" id="KW-0488">Methylation</keyword>
<dbReference type="SUPFAM" id="SSF54523">
    <property type="entry name" value="Pili subunits"/>
    <property type="match status" value="1"/>
</dbReference>
<evidence type="ECO:0000313" key="5">
    <source>
        <dbReference type="Proteomes" id="UP000621390"/>
    </source>
</evidence>